<evidence type="ECO:0000256" key="1">
    <source>
        <dbReference type="SAM" id="MobiDB-lite"/>
    </source>
</evidence>
<feature type="compositionally biased region" description="Polar residues" evidence="1">
    <location>
        <begin position="78"/>
        <end position="87"/>
    </location>
</feature>
<organism evidence="2 3">
    <name type="scientific">Romanomermis culicivorax</name>
    <name type="common">Nematode worm</name>
    <dbReference type="NCBI Taxonomy" id="13658"/>
    <lineage>
        <taxon>Eukaryota</taxon>
        <taxon>Metazoa</taxon>
        <taxon>Ecdysozoa</taxon>
        <taxon>Nematoda</taxon>
        <taxon>Enoplea</taxon>
        <taxon>Dorylaimia</taxon>
        <taxon>Mermithida</taxon>
        <taxon>Mermithoidea</taxon>
        <taxon>Mermithidae</taxon>
        <taxon>Romanomermis</taxon>
    </lineage>
</organism>
<evidence type="ECO:0000313" key="2">
    <source>
        <dbReference type="Proteomes" id="UP000887565"/>
    </source>
</evidence>
<sequence length="587" mass="65088">MSKFCADSDTTLNNINACTQRLLASTSFSQSGSSSGGDASSSLSSRFSFFGKNSFWRRHRSKSCDASRRKKDLVDGPNSESENFQIDNNNCSSTNISAILSPLILNLELIRSSSLKGDTNSSGNTTVGSYSKKKDQLKFCLHCSFQARLLDENNKSNNNNNNQKCRHNNKSSKDSSQSPTKTISTYYSELVQSSSMYSWSHYFNLKMPPKDSTKIDVERGKCPVDEQISLQSGGSEKQTVNWIDENLPNFWKPDEWPQNSPDLYSLDHYVLEVLQEKSLSVPLMTLNYLYGAHYIPSISITQFFDDNNFNKLHLERDDGCSSSTDSLRSEGDSNLNIVNRPEICITPPISPYDIDDNATQCFFPPELSIMPSNGNGSGSGYDDDRLERDSSHQKLSVTSFLSDDFRTQADSFSSTMTVAPVGCAFPFSSCLNARGLLKNLKRRSAPDLTSASQQLMKEVRRQERRRTTTAADIGVANSKKGAAQTMSSSGNRLSSSSATGTLNGPIAKHRSSSVDISMLAQERKSKSLAVAKDKKNKSHRGSMVEDNMRSMSIGFLPPVLSDRFPHLRLFSYLQRSAQNTVKIDQNA</sequence>
<feature type="region of interest" description="Disordered" evidence="1">
    <location>
        <begin position="478"/>
        <end position="507"/>
    </location>
</feature>
<feature type="region of interest" description="Disordered" evidence="1">
    <location>
        <begin position="370"/>
        <end position="389"/>
    </location>
</feature>
<feature type="region of interest" description="Disordered" evidence="1">
    <location>
        <begin position="152"/>
        <end position="180"/>
    </location>
</feature>
<accession>A0A915L5V2</accession>
<dbReference type="WBParaSite" id="nRc.2.0.1.t45903-RA">
    <property type="protein sequence ID" value="nRc.2.0.1.t45903-RA"/>
    <property type="gene ID" value="nRc.2.0.1.g45903"/>
</dbReference>
<dbReference type="Proteomes" id="UP000887565">
    <property type="component" value="Unplaced"/>
</dbReference>
<evidence type="ECO:0000313" key="3">
    <source>
        <dbReference type="WBParaSite" id="nRc.2.0.1.t45903-RA"/>
    </source>
</evidence>
<feature type="region of interest" description="Disordered" evidence="1">
    <location>
        <begin position="67"/>
        <end position="87"/>
    </location>
</feature>
<feature type="compositionally biased region" description="Low complexity" evidence="1">
    <location>
        <begin position="487"/>
        <end position="497"/>
    </location>
</feature>
<reference evidence="3" key="1">
    <citation type="submission" date="2022-11" db="UniProtKB">
        <authorList>
            <consortium name="WormBaseParasite"/>
        </authorList>
    </citation>
    <scope>IDENTIFICATION</scope>
</reference>
<proteinExistence type="predicted"/>
<keyword evidence="2" id="KW-1185">Reference proteome</keyword>
<protein>
    <submittedName>
        <fullName evidence="3">Uncharacterized protein</fullName>
    </submittedName>
</protein>
<dbReference type="AlphaFoldDB" id="A0A915L5V2"/>
<name>A0A915L5V2_ROMCU</name>